<reference evidence="1 2" key="1">
    <citation type="submission" date="2023-08" db="EMBL/GenBank/DDBJ databases">
        <title>Pathogen: clinical or host-associated sample.</title>
        <authorList>
            <person name="Hergert J."/>
            <person name="Casey R."/>
            <person name="Wagner J."/>
            <person name="Young E.L."/>
            <person name="Oakeson K.F."/>
        </authorList>
    </citation>
    <scope>NUCLEOTIDE SEQUENCE [LARGE SCALE GENOMIC DNA]</scope>
    <source>
        <strain evidence="1 2">1760953</strain>
        <plasmid evidence="1 2">unnamed1</plasmid>
    </source>
</reference>
<evidence type="ECO:0000313" key="2">
    <source>
        <dbReference type="Proteomes" id="UP001234585"/>
    </source>
</evidence>
<accession>A0AA50HAV2</accession>
<keyword evidence="1" id="KW-0614">Plasmid</keyword>
<dbReference type="AlphaFoldDB" id="A0AA50HAV2"/>
<geneLocation type="plasmid" evidence="1 2">
    <name>unnamed1</name>
</geneLocation>
<protein>
    <submittedName>
        <fullName evidence="1">Uncharacterized protein</fullName>
    </submittedName>
</protein>
<sequence>MFRKIRIDRVFGNAFIVDFGWIPYIDAPAGFSKKTDADVCASAGAGKDDSRGARAVLVGERTQQDIVRRLHALGKRRFDETDRVVLQNDVSAGGNDEEMFRRQRKAIRRVGDRPVHIARKELDQPGLGSAVLMLHEDKGVATTQWHGRKQGPAGIEFAG</sequence>
<dbReference type="EMBL" id="CP132303">
    <property type="protein sequence ID" value="WLS00355.1"/>
    <property type="molecule type" value="Genomic_DNA"/>
</dbReference>
<proteinExistence type="predicted"/>
<name>A0AA50HAV2_9HYPH</name>
<evidence type="ECO:0000313" key="1">
    <source>
        <dbReference type="EMBL" id="WLS00355.1"/>
    </source>
</evidence>
<dbReference type="Proteomes" id="UP001234585">
    <property type="component" value="Plasmid unnamed1"/>
</dbReference>
<organism evidence="1 2">
    <name type="scientific">Shinella sumterensis</name>
    <dbReference type="NCBI Taxonomy" id="1967501"/>
    <lineage>
        <taxon>Bacteria</taxon>
        <taxon>Pseudomonadati</taxon>
        <taxon>Pseudomonadota</taxon>
        <taxon>Alphaproteobacteria</taxon>
        <taxon>Hyphomicrobiales</taxon>
        <taxon>Rhizobiaceae</taxon>
        <taxon>Shinella</taxon>
    </lineage>
</organism>
<gene>
    <name evidence="1" type="ORF">Q9313_20025</name>
</gene>
<keyword evidence="2" id="KW-1185">Reference proteome</keyword>